<protein>
    <submittedName>
        <fullName evidence="2">DUF4145 domain-containing protein</fullName>
    </submittedName>
</protein>
<evidence type="ECO:0000313" key="2">
    <source>
        <dbReference type="EMBL" id="HJF86071.1"/>
    </source>
</evidence>
<feature type="domain" description="DUF4145" evidence="1">
    <location>
        <begin position="125"/>
        <end position="203"/>
    </location>
</feature>
<dbReference type="InterPro" id="IPR025285">
    <property type="entry name" value="DUF4145"/>
</dbReference>
<comment type="caution">
    <text evidence="2">The sequence shown here is derived from an EMBL/GenBank/DDBJ whole genome shotgun (WGS) entry which is preliminary data.</text>
</comment>
<reference evidence="2" key="2">
    <citation type="submission" date="2021-09" db="EMBL/GenBank/DDBJ databases">
        <authorList>
            <person name="Gilroy R."/>
        </authorList>
    </citation>
    <scope>NUCLEOTIDE SEQUENCE</scope>
    <source>
        <strain evidence="2">7886</strain>
    </source>
</reference>
<evidence type="ECO:0000259" key="1">
    <source>
        <dbReference type="Pfam" id="PF13643"/>
    </source>
</evidence>
<dbReference type="Proteomes" id="UP000747013">
    <property type="component" value="Unassembled WGS sequence"/>
</dbReference>
<dbReference type="Pfam" id="PF13643">
    <property type="entry name" value="DUF4145"/>
    <property type="match status" value="1"/>
</dbReference>
<dbReference type="AlphaFoldDB" id="A0A921LAH7"/>
<accession>A0A921LAH7</accession>
<reference evidence="2" key="1">
    <citation type="journal article" date="2021" name="PeerJ">
        <title>Extensive microbial diversity within the chicken gut microbiome revealed by metagenomics and culture.</title>
        <authorList>
            <person name="Gilroy R."/>
            <person name="Ravi A."/>
            <person name="Getino M."/>
            <person name="Pursley I."/>
            <person name="Horton D.L."/>
            <person name="Alikhan N.F."/>
            <person name="Baker D."/>
            <person name="Gharbi K."/>
            <person name="Hall N."/>
            <person name="Watson M."/>
            <person name="Adriaenssens E.M."/>
            <person name="Foster-Nyarko E."/>
            <person name="Jarju S."/>
            <person name="Secka A."/>
            <person name="Antonio M."/>
            <person name="Oren A."/>
            <person name="Chaudhuri R.R."/>
            <person name="La Ragione R."/>
            <person name="Hildebrand F."/>
            <person name="Pallen M.J."/>
        </authorList>
    </citation>
    <scope>NUCLEOTIDE SEQUENCE</scope>
    <source>
        <strain evidence="2">7886</strain>
    </source>
</reference>
<organism evidence="2 3">
    <name type="scientific">Companilactobacillus farciminis</name>
    <dbReference type="NCBI Taxonomy" id="1612"/>
    <lineage>
        <taxon>Bacteria</taxon>
        <taxon>Bacillati</taxon>
        <taxon>Bacillota</taxon>
        <taxon>Bacilli</taxon>
        <taxon>Lactobacillales</taxon>
        <taxon>Lactobacillaceae</taxon>
        <taxon>Companilactobacillus</taxon>
    </lineage>
</organism>
<name>A0A921LAH7_9LACO</name>
<gene>
    <name evidence="2" type="ORF">K8V88_01400</name>
</gene>
<sequence length="260" mass="30239">MNNNITISFMKHSNTMYFCPYCKTKTSNYVTEFARSKKADEYSYDASIRTFYSLECMTCNNSYFICEDTRQKQLLKTNNISSVSKELSTQWGVESQKVIFPQQPNTTEIPSPSKYMPDDVRNMYEEAANVFSISLRSSAALIRLTLELLLKKYLVNDGEKHSLNEMIGMLSTDTPSLVTEFMDLIRNEGNVEVHPELEKLEHKWGDITREPDKDEIVYLFKYINTICNLIGLIDKANTEFESLPEKKKKSITRRNQKYQE</sequence>
<evidence type="ECO:0000313" key="3">
    <source>
        <dbReference type="Proteomes" id="UP000747013"/>
    </source>
</evidence>
<dbReference type="EMBL" id="DYWC01000035">
    <property type="protein sequence ID" value="HJF86071.1"/>
    <property type="molecule type" value="Genomic_DNA"/>
</dbReference>
<proteinExistence type="predicted"/>